<dbReference type="RefSeq" id="WP_202094833.1">
    <property type="nucleotide sequence ID" value="NZ_CP061035.1"/>
</dbReference>
<dbReference type="SUPFAM" id="SSF52499">
    <property type="entry name" value="Isochorismatase-like hydrolases"/>
    <property type="match status" value="1"/>
</dbReference>
<dbReference type="Proteomes" id="UP000595894">
    <property type="component" value="Chromosome"/>
</dbReference>
<dbReference type="InterPro" id="IPR000868">
    <property type="entry name" value="Isochorismatase-like_dom"/>
</dbReference>
<dbReference type="KEGG" id="sari:H5J25_03965"/>
<reference evidence="3" key="1">
    <citation type="submission" date="2020-09" db="EMBL/GenBank/DDBJ databases">
        <title>Sphingomonas sp., a new species isolated from pork steak.</title>
        <authorList>
            <person name="Heidler von Heilborn D."/>
        </authorList>
    </citation>
    <scope>NUCLEOTIDE SEQUENCE [LARGE SCALE GENOMIC DNA]</scope>
</reference>
<evidence type="ECO:0000259" key="1">
    <source>
        <dbReference type="Pfam" id="PF00857"/>
    </source>
</evidence>
<evidence type="ECO:0000313" key="3">
    <source>
        <dbReference type="Proteomes" id="UP000595894"/>
    </source>
</evidence>
<dbReference type="EMBL" id="CP061035">
    <property type="protein sequence ID" value="QQV77914.1"/>
    <property type="molecule type" value="Genomic_DNA"/>
</dbReference>
<organism evidence="2 3">
    <name type="scientific">Sphingomonas aliaeris</name>
    <dbReference type="NCBI Taxonomy" id="2759526"/>
    <lineage>
        <taxon>Bacteria</taxon>
        <taxon>Pseudomonadati</taxon>
        <taxon>Pseudomonadota</taxon>
        <taxon>Alphaproteobacteria</taxon>
        <taxon>Sphingomonadales</taxon>
        <taxon>Sphingomonadaceae</taxon>
        <taxon>Sphingomonas</taxon>
    </lineage>
</organism>
<dbReference type="Gene3D" id="3.40.50.850">
    <property type="entry name" value="Isochorismatase-like"/>
    <property type="match status" value="1"/>
</dbReference>
<proteinExistence type="predicted"/>
<dbReference type="Pfam" id="PF00857">
    <property type="entry name" value="Isochorismatase"/>
    <property type="match status" value="1"/>
</dbReference>
<keyword evidence="3" id="KW-1185">Reference proteome</keyword>
<sequence>MTATDQALQHADYYEDPAVGSLPTTGFVFRRETAALVVVDPQNDFLTEGGVAWGLVGESVVENDTVANIGRLFAAAKDAGIPVAISPHYYYHSDHDWNFGGPSEHLMHEIGMFDRSGPLSLEGFDRSGADFLEVYKPFKRHGNGTSSTDPIG</sequence>
<dbReference type="InterPro" id="IPR036380">
    <property type="entry name" value="Isochorismatase-like_sf"/>
</dbReference>
<evidence type="ECO:0000313" key="2">
    <source>
        <dbReference type="EMBL" id="QQV77914.1"/>
    </source>
</evidence>
<accession>A0A974NVN8</accession>
<feature type="domain" description="Isochorismatase-like" evidence="1">
    <location>
        <begin position="34"/>
        <end position="106"/>
    </location>
</feature>
<gene>
    <name evidence="2" type="ORF">H5J25_03965</name>
</gene>
<dbReference type="AlphaFoldDB" id="A0A974NVN8"/>
<name>A0A974NVN8_9SPHN</name>
<protein>
    <submittedName>
        <fullName evidence="2">Isochorismatase family protein</fullName>
    </submittedName>
</protein>